<keyword evidence="3" id="KW-1185">Reference proteome</keyword>
<keyword evidence="2" id="KW-0966">Cell projection</keyword>
<dbReference type="InterPro" id="IPR036429">
    <property type="entry name" value="SpoA-like_sf"/>
</dbReference>
<feature type="domain" description="Flagellar motor switch protein FliN-like C-terminal" evidence="1">
    <location>
        <begin position="194"/>
        <end position="259"/>
    </location>
</feature>
<name>A0ABY1QQ27_9BURK</name>
<accession>A0ABY1QQ27</accession>
<keyword evidence="2" id="KW-0282">Flagellum</keyword>
<evidence type="ECO:0000313" key="3">
    <source>
        <dbReference type="Proteomes" id="UP001158049"/>
    </source>
</evidence>
<evidence type="ECO:0000313" key="2">
    <source>
        <dbReference type="EMBL" id="SMP74749.1"/>
    </source>
</evidence>
<keyword evidence="2" id="KW-0969">Cilium</keyword>
<gene>
    <name evidence="2" type="ORF">SAMN06295970_12185</name>
</gene>
<dbReference type="EMBL" id="FXUL01000021">
    <property type="protein sequence ID" value="SMP74749.1"/>
    <property type="molecule type" value="Genomic_DNA"/>
</dbReference>
<dbReference type="InterPro" id="IPR001543">
    <property type="entry name" value="FliN-like_C"/>
</dbReference>
<organism evidence="2 3">
    <name type="scientific">Noviherbaspirillum suwonense</name>
    <dbReference type="NCBI Taxonomy" id="1224511"/>
    <lineage>
        <taxon>Bacteria</taxon>
        <taxon>Pseudomonadati</taxon>
        <taxon>Pseudomonadota</taxon>
        <taxon>Betaproteobacteria</taxon>
        <taxon>Burkholderiales</taxon>
        <taxon>Oxalobacteraceae</taxon>
        <taxon>Noviherbaspirillum</taxon>
    </lineage>
</organism>
<reference evidence="2 3" key="1">
    <citation type="submission" date="2017-05" db="EMBL/GenBank/DDBJ databases">
        <authorList>
            <person name="Varghese N."/>
            <person name="Submissions S."/>
        </authorList>
    </citation>
    <scope>NUCLEOTIDE SEQUENCE [LARGE SCALE GENOMIC DNA]</scope>
    <source>
        <strain evidence="2 3">DSM 26001</strain>
    </source>
</reference>
<evidence type="ECO:0000259" key="1">
    <source>
        <dbReference type="Pfam" id="PF01052"/>
    </source>
</evidence>
<dbReference type="SUPFAM" id="SSF101801">
    <property type="entry name" value="Surface presentation of antigens (SPOA)"/>
    <property type="match status" value="1"/>
</dbReference>
<dbReference type="Gene3D" id="2.30.330.10">
    <property type="entry name" value="SpoA-like"/>
    <property type="match status" value="1"/>
</dbReference>
<dbReference type="Pfam" id="PF01052">
    <property type="entry name" value="FliMN_C"/>
    <property type="match status" value="1"/>
</dbReference>
<dbReference type="RefSeq" id="WP_283444520.1">
    <property type="nucleotide sequence ID" value="NZ_FXUL01000021.1"/>
</dbReference>
<comment type="caution">
    <text evidence="2">The sequence shown here is derived from an EMBL/GenBank/DDBJ whole genome shotgun (WGS) entry which is preliminary data.</text>
</comment>
<dbReference type="Proteomes" id="UP001158049">
    <property type="component" value="Unassembled WGS sequence"/>
</dbReference>
<protein>
    <submittedName>
        <fullName evidence="2">Type III flagellar switch regulator (C-ring) FliN C-term</fullName>
    </submittedName>
</protein>
<proteinExistence type="predicted"/>
<sequence length="262" mass="27593">MKAVHAWRLLGAADIEAIACSLRPLVQAWADEWLPEAAVALSVAGADGHPLLRVADGEQVLAMRDGQGEPGVAVIYGSGLVGALQQQALAILGVPPCERASSGGLPAALAHYQLRDLPARLARLPAGSARQEDLYSHGHRLHAPARKGSGAVLLRLAFDQHAVRIWLPHASVAPWCRRPVRGMQAPLRARAEALAGCRLPVRVQAGSATLALADLLALRPGNVIRLDTRPDQPLALVSGSGPGFGRCYLGLQDGRPVIQLCS</sequence>